<proteinExistence type="predicted"/>
<evidence type="ECO:0000313" key="3">
    <source>
        <dbReference type="Proteomes" id="UP000326344"/>
    </source>
</evidence>
<name>A0A5N1JP53_9BACT</name>
<protein>
    <submittedName>
        <fullName evidence="2">Uncharacterized protein</fullName>
    </submittedName>
</protein>
<evidence type="ECO:0000256" key="1">
    <source>
        <dbReference type="SAM" id="Phobius"/>
    </source>
</evidence>
<organism evidence="2 3">
    <name type="scientific">Larkinella humicola</name>
    <dbReference type="NCBI Taxonomy" id="2607654"/>
    <lineage>
        <taxon>Bacteria</taxon>
        <taxon>Pseudomonadati</taxon>
        <taxon>Bacteroidota</taxon>
        <taxon>Cytophagia</taxon>
        <taxon>Cytophagales</taxon>
        <taxon>Spirosomataceae</taxon>
        <taxon>Larkinella</taxon>
    </lineage>
</organism>
<keyword evidence="1" id="KW-0472">Membrane</keyword>
<reference evidence="2 3" key="1">
    <citation type="submission" date="2019-09" db="EMBL/GenBank/DDBJ databases">
        <title>Genome Sequence of Larkinella sp MA1.</title>
        <authorList>
            <person name="Srinivasan S."/>
        </authorList>
    </citation>
    <scope>NUCLEOTIDE SEQUENCE [LARGE SCALE GENOMIC DNA]</scope>
    <source>
        <strain evidence="2 3">MA1</strain>
    </source>
</reference>
<feature type="transmembrane region" description="Helical" evidence="1">
    <location>
        <begin position="113"/>
        <end position="134"/>
    </location>
</feature>
<keyword evidence="3" id="KW-1185">Reference proteome</keyword>
<keyword evidence="1" id="KW-0812">Transmembrane</keyword>
<accession>A0A5N1JP53</accession>
<dbReference type="RefSeq" id="WP_150875348.1">
    <property type="nucleotide sequence ID" value="NZ_VTWS01000001.1"/>
</dbReference>
<gene>
    <name evidence="2" type="ORF">F0P93_05785</name>
</gene>
<evidence type="ECO:0000313" key="2">
    <source>
        <dbReference type="EMBL" id="KAA9357247.1"/>
    </source>
</evidence>
<comment type="caution">
    <text evidence="2">The sequence shown here is derived from an EMBL/GenBank/DDBJ whole genome shotgun (WGS) entry which is preliminary data.</text>
</comment>
<keyword evidence="1" id="KW-1133">Transmembrane helix</keyword>
<dbReference type="EMBL" id="VTWS01000001">
    <property type="protein sequence ID" value="KAA9357247.1"/>
    <property type="molecule type" value="Genomic_DNA"/>
</dbReference>
<sequence>MKYVLILCLAVTLPGCLTQKKILRKAETLVDTTYVTQVETVMIPRDSAVVRLTTDTTHVKVIERQGRATVTVIRTPTETTARADCDSIVKEVRVQIPCPPQLIVGVNENWRTAAFVLGALLLLSWVSLVMFVAGSRFAHRTQTKL</sequence>
<dbReference type="Proteomes" id="UP000326344">
    <property type="component" value="Unassembled WGS sequence"/>
</dbReference>
<dbReference type="AlphaFoldDB" id="A0A5N1JP53"/>